<evidence type="ECO:0000256" key="1">
    <source>
        <dbReference type="SAM" id="Phobius"/>
    </source>
</evidence>
<accession>A0A6G1JUE4</accession>
<dbReference type="AlphaFoldDB" id="A0A6G1JUE4"/>
<evidence type="ECO:0000313" key="2">
    <source>
        <dbReference type="EMBL" id="KAF2704158.1"/>
    </source>
</evidence>
<keyword evidence="1" id="KW-1133">Transmembrane helix</keyword>
<reference evidence="2" key="1">
    <citation type="journal article" date="2020" name="Stud. Mycol.">
        <title>101 Dothideomycetes genomes: a test case for predicting lifestyles and emergence of pathogens.</title>
        <authorList>
            <person name="Haridas S."/>
            <person name="Albert R."/>
            <person name="Binder M."/>
            <person name="Bloem J."/>
            <person name="Labutti K."/>
            <person name="Salamov A."/>
            <person name="Andreopoulos B."/>
            <person name="Baker S."/>
            <person name="Barry K."/>
            <person name="Bills G."/>
            <person name="Bluhm B."/>
            <person name="Cannon C."/>
            <person name="Castanera R."/>
            <person name="Culley D."/>
            <person name="Daum C."/>
            <person name="Ezra D."/>
            <person name="Gonzalez J."/>
            <person name="Henrissat B."/>
            <person name="Kuo A."/>
            <person name="Liang C."/>
            <person name="Lipzen A."/>
            <person name="Lutzoni F."/>
            <person name="Magnuson J."/>
            <person name="Mondo S."/>
            <person name="Nolan M."/>
            <person name="Ohm R."/>
            <person name="Pangilinan J."/>
            <person name="Park H.-J."/>
            <person name="Ramirez L."/>
            <person name="Alfaro M."/>
            <person name="Sun H."/>
            <person name="Tritt A."/>
            <person name="Yoshinaga Y."/>
            <person name="Zwiers L.-H."/>
            <person name="Turgeon B."/>
            <person name="Goodwin S."/>
            <person name="Spatafora J."/>
            <person name="Crous P."/>
            <person name="Grigoriev I."/>
        </authorList>
    </citation>
    <scope>NUCLEOTIDE SEQUENCE</scope>
    <source>
        <strain evidence="2">CBS 279.74</strain>
    </source>
</reference>
<keyword evidence="1" id="KW-0812">Transmembrane</keyword>
<proteinExistence type="predicted"/>
<sequence>MLSDDLLVFGCTAMLSDLLVFGCTSMPSVYLLLRLLARLAAEPSPSWLSSKTNHRRRIIDSSRHILLPRAWLPSHDPPAPVEGCQAAHKGSAVAITVLAGGTSSAPLTLPAGTLPSGSGFRVPLHLPLARSQNNTITMAPVVIRGRES</sequence>
<feature type="transmembrane region" description="Helical" evidence="1">
    <location>
        <begin position="6"/>
        <end position="33"/>
    </location>
</feature>
<keyword evidence="1" id="KW-0472">Membrane</keyword>
<gene>
    <name evidence="2" type="ORF">K504DRAFT_507176</name>
</gene>
<dbReference type="EMBL" id="MU005783">
    <property type="protein sequence ID" value="KAF2704158.1"/>
    <property type="molecule type" value="Genomic_DNA"/>
</dbReference>
<name>A0A6G1JUE4_9PLEO</name>
<keyword evidence="3" id="KW-1185">Reference proteome</keyword>
<organism evidence="2 3">
    <name type="scientific">Pleomassaria siparia CBS 279.74</name>
    <dbReference type="NCBI Taxonomy" id="1314801"/>
    <lineage>
        <taxon>Eukaryota</taxon>
        <taxon>Fungi</taxon>
        <taxon>Dikarya</taxon>
        <taxon>Ascomycota</taxon>
        <taxon>Pezizomycotina</taxon>
        <taxon>Dothideomycetes</taxon>
        <taxon>Pleosporomycetidae</taxon>
        <taxon>Pleosporales</taxon>
        <taxon>Pleomassariaceae</taxon>
        <taxon>Pleomassaria</taxon>
    </lineage>
</organism>
<dbReference type="Proteomes" id="UP000799428">
    <property type="component" value="Unassembled WGS sequence"/>
</dbReference>
<evidence type="ECO:0000313" key="3">
    <source>
        <dbReference type="Proteomes" id="UP000799428"/>
    </source>
</evidence>
<protein>
    <submittedName>
        <fullName evidence="2">Uncharacterized protein</fullName>
    </submittedName>
</protein>